<protein>
    <recommendedName>
        <fullName evidence="5">Inosine/uridine-preferring nucleoside hydrolase domain-containing protein</fullName>
    </recommendedName>
</protein>
<evidence type="ECO:0000313" key="6">
    <source>
        <dbReference type="EMBL" id="GHJ89453.1"/>
    </source>
</evidence>
<dbReference type="AlphaFoldDB" id="A0A8H3YHK8"/>
<sequence>MPRKIIIDTDPGVDDVLAVLLALASPELSPLAITITFGNTHAPVAYTPAQIYASLARDSRPFRTLRSVPGVVGKGDSRHGTDGLSNISETHPHFDPPELAEGEDHAHLDLSRKHASEVILDCLKTEEPGSVTIIALGPLSNVALALRADPETFARVGQVVWMGGAIDVPGNTSPTAEFNCFADPYAAHEVLEAVKRGAFEMIMAPLDITTPHTIHFDQLIHDVEQAKAGTHGHRELTPLREFTSAMLVRVRGLMKSFGLPDEMEMHDPVAVWYAIENGPAHQAAAAAAAGAEDNGWRTKPRVFSVERTGELTRGMCVVDRRGTDEEDAVLRTKSAISSGKNEDQNAKRGSSRTGAPRVITHTPGKATLEKMLLGRIFAA</sequence>
<evidence type="ECO:0000256" key="1">
    <source>
        <dbReference type="ARBA" id="ARBA00009176"/>
    </source>
</evidence>
<proteinExistence type="inferred from homology"/>
<dbReference type="SUPFAM" id="SSF53590">
    <property type="entry name" value="Nucleoside hydrolase"/>
    <property type="match status" value="1"/>
</dbReference>
<dbReference type="PANTHER" id="PTHR12304">
    <property type="entry name" value="INOSINE-URIDINE PREFERRING NUCLEOSIDE HYDROLASE"/>
    <property type="match status" value="1"/>
</dbReference>
<dbReference type="Pfam" id="PF01156">
    <property type="entry name" value="IU_nuc_hydro"/>
    <property type="match status" value="1"/>
</dbReference>
<feature type="domain" description="Inosine/uridine-preferring nucleoside hydrolase" evidence="5">
    <location>
        <begin position="5"/>
        <end position="328"/>
    </location>
</feature>
<dbReference type="InterPro" id="IPR036452">
    <property type="entry name" value="Ribo_hydro-like"/>
</dbReference>
<comment type="caution">
    <text evidence="6">The sequence shown here is derived from an EMBL/GenBank/DDBJ whole genome shotgun (WGS) entry which is preliminary data.</text>
</comment>
<dbReference type="GO" id="GO:0005829">
    <property type="term" value="C:cytosol"/>
    <property type="evidence" value="ECO:0007669"/>
    <property type="project" value="TreeGrafter"/>
</dbReference>
<evidence type="ECO:0000313" key="7">
    <source>
        <dbReference type="Proteomes" id="UP000620104"/>
    </source>
</evidence>
<evidence type="ECO:0000256" key="3">
    <source>
        <dbReference type="ARBA" id="ARBA00023295"/>
    </source>
</evidence>
<dbReference type="PANTHER" id="PTHR12304:SF56">
    <property type="entry name" value="HYDROLASE, PUTATIVE (AFU_ORTHOLOGUE AFUA_1G11790)-RELATED"/>
    <property type="match status" value="1"/>
</dbReference>
<dbReference type="GO" id="GO:0008477">
    <property type="term" value="F:purine nucleosidase activity"/>
    <property type="evidence" value="ECO:0007669"/>
    <property type="project" value="TreeGrafter"/>
</dbReference>
<dbReference type="InterPro" id="IPR001910">
    <property type="entry name" value="Inosine/uridine_hydrolase_dom"/>
</dbReference>
<feature type="region of interest" description="Disordered" evidence="4">
    <location>
        <begin position="67"/>
        <end position="86"/>
    </location>
</feature>
<name>A0A8H3YHK8_9TREE</name>
<evidence type="ECO:0000256" key="2">
    <source>
        <dbReference type="ARBA" id="ARBA00022801"/>
    </source>
</evidence>
<dbReference type="GO" id="GO:0006152">
    <property type="term" value="P:purine nucleoside catabolic process"/>
    <property type="evidence" value="ECO:0007669"/>
    <property type="project" value="TreeGrafter"/>
</dbReference>
<accession>A0A8H3YHK8</accession>
<gene>
    <name evidence="6" type="ORF">NliqN6_5855</name>
</gene>
<reference evidence="6" key="1">
    <citation type="submission" date="2020-07" db="EMBL/GenBank/DDBJ databases">
        <title>Draft Genome Sequence of a Deep-Sea Yeast, Naganishia (Cryptococcus) liquefaciens strain N6.</title>
        <authorList>
            <person name="Han Y.W."/>
            <person name="Kajitani R."/>
            <person name="Morimoto H."/>
            <person name="Parhat M."/>
            <person name="Tsubouchi H."/>
            <person name="Bakenova O."/>
            <person name="Ogata M."/>
            <person name="Argunhan B."/>
            <person name="Aoki R."/>
            <person name="Kajiwara S."/>
            <person name="Itoh T."/>
            <person name="Iwasaki H."/>
        </authorList>
    </citation>
    <scope>NUCLEOTIDE SEQUENCE</scope>
    <source>
        <strain evidence="6">N6</strain>
    </source>
</reference>
<dbReference type="Proteomes" id="UP000620104">
    <property type="component" value="Unassembled WGS sequence"/>
</dbReference>
<evidence type="ECO:0000256" key="4">
    <source>
        <dbReference type="SAM" id="MobiDB-lite"/>
    </source>
</evidence>
<dbReference type="InterPro" id="IPR023186">
    <property type="entry name" value="IUNH"/>
</dbReference>
<keyword evidence="2" id="KW-0378">Hydrolase</keyword>
<feature type="region of interest" description="Disordered" evidence="4">
    <location>
        <begin position="334"/>
        <end position="359"/>
    </location>
</feature>
<keyword evidence="7" id="KW-1185">Reference proteome</keyword>
<organism evidence="6 7">
    <name type="scientific">Naganishia liquefaciens</name>
    <dbReference type="NCBI Taxonomy" id="104408"/>
    <lineage>
        <taxon>Eukaryota</taxon>
        <taxon>Fungi</taxon>
        <taxon>Dikarya</taxon>
        <taxon>Basidiomycota</taxon>
        <taxon>Agaricomycotina</taxon>
        <taxon>Tremellomycetes</taxon>
        <taxon>Filobasidiales</taxon>
        <taxon>Filobasidiaceae</taxon>
        <taxon>Naganishia</taxon>
    </lineage>
</organism>
<dbReference type="EMBL" id="BLZA01000043">
    <property type="protein sequence ID" value="GHJ89453.1"/>
    <property type="molecule type" value="Genomic_DNA"/>
</dbReference>
<keyword evidence="3" id="KW-0326">Glycosidase</keyword>
<comment type="similarity">
    <text evidence="1">Belongs to the IUNH family.</text>
</comment>
<dbReference type="OrthoDB" id="5783963at2759"/>
<dbReference type="Gene3D" id="3.90.245.10">
    <property type="entry name" value="Ribonucleoside hydrolase-like"/>
    <property type="match status" value="1"/>
</dbReference>
<evidence type="ECO:0000259" key="5">
    <source>
        <dbReference type="Pfam" id="PF01156"/>
    </source>
</evidence>